<dbReference type="GO" id="GO:0003723">
    <property type="term" value="F:RNA binding"/>
    <property type="evidence" value="ECO:0007669"/>
    <property type="project" value="InterPro"/>
</dbReference>
<feature type="repeat" description="PPR" evidence="3">
    <location>
        <begin position="122"/>
        <end position="156"/>
    </location>
</feature>
<dbReference type="AlphaFoldDB" id="A0A803L680"/>
<proteinExistence type="inferred from homology"/>
<sequence length="558" mass="63525">MEDLKQIHGQMNKLGLFCDSFCVSNLLATCAISNWGSMDYASLVFSQIDDPGTFEFNTMIRGHSKHSDFESALKLFDEMLERGNSPDNFTYPFVLKACAGVGLMKFGRNIHGQVYKFGFSDDLFVQNSLINMYGKYGNIVDSCAVFKEMEQKSVATWSALVAAHANLGMWWECLEIFGDMMEMGSWRAEESTLVSVISACTNLGALDLGTSIHGYLMRNLSGLNVIVDTSLIDMYIKCGSIEKGLGLFNKMKAKNRLSYSVVISGLGMHGHGHKALLQFSEMVEPDDVVYLGVLSACRHAGLVEEGLELFEKMRHEHKIQPTIQHYGCILDLLGRAAMFDEAFDLIEKMSMSPNEVVWRSLLSAARIHCNLEVGDKVARNLMQLGSDNAGDYVMMSNMYARAQKWTDAASVRSMVSNRGLDQAAGLSLVEVKRKMYRFVSQDRSRSNWEEIYEMIRQMEWQLKFEGYVADTSEVLHNVDEEEKKQRLRYHSQKLALAFALLLTPEHTTIRIVRNVRMCRDTHTYTKFVSVVYNRKIIVRDRNRFHHFKDGNCSCRDYW</sequence>
<keyword evidence="2" id="KW-0677">Repeat</keyword>
<dbReference type="InterPro" id="IPR046848">
    <property type="entry name" value="E_motif"/>
</dbReference>
<dbReference type="Gramene" id="AUR62007369-RA">
    <property type="protein sequence ID" value="AUR62007369-RA:cds"/>
    <property type="gene ID" value="AUR62007369"/>
</dbReference>
<evidence type="ECO:0000313" key="5">
    <source>
        <dbReference type="EnsemblPlants" id="AUR62007369-RA:cds"/>
    </source>
</evidence>
<dbReference type="NCBIfam" id="TIGR00756">
    <property type="entry name" value="PPR"/>
    <property type="match status" value="4"/>
</dbReference>
<evidence type="ECO:0000259" key="4">
    <source>
        <dbReference type="Pfam" id="PF14432"/>
    </source>
</evidence>
<dbReference type="InterPro" id="IPR011990">
    <property type="entry name" value="TPR-like_helical_dom_sf"/>
</dbReference>
<dbReference type="FunFam" id="1.25.40.10:FF:000470">
    <property type="entry name" value="Pentatricopeptide repeat-containing protein At5g66520"/>
    <property type="match status" value="1"/>
</dbReference>
<dbReference type="PROSITE" id="PS51375">
    <property type="entry name" value="PPR"/>
    <property type="match status" value="2"/>
</dbReference>
<dbReference type="Gene3D" id="1.25.40.10">
    <property type="entry name" value="Tetratricopeptide repeat domain"/>
    <property type="match status" value="4"/>
</dbReference>
<evidence type="ECO:0000256" key="1">
    <source>
        <dbReference type="ARBA" id="ARBA00006643"/>
    </source>
</evidence>
<feature type="domain" description="DYW" evidence="4">
    <location>
        <begin position="466"/>
        <end position="558"/>
    </location>
</feature>
<dbReference type="InterPro" id="IPR002885">
    <property type="entry name" value="PPR_rpt"/>
</dbReference>
<dbReference type="Pfam" id="PF13041">
    <property type="entry name" value="PPR_2"/>
    <property type="match status" value="1"/>
</dbReference>
<dbReference type="Proteomes" id="UP000596660">
    <property type="component" value="Unplaced"/>
</dbReference>
<reference evidence="5" key="1">
    <citation type="journal article" date="2017" name="Nature">
        <title>The genome of Chenopodium quinoa.</title>
        <authorList>
            <person name="Jarvis D.E."/>
            <person name="Ho Y.S."/>
            <person name="Lightfoot D.J."/>
            <person name="Schmoeckel S.M."/>
            <person name="Li B."/>
            <person name="Borm T.J.A."/>
            <person name="Ohyanagi H."/>
            <person name="Mineta K."/>
            <person name="Michell C.T."/>
            <person name="Saber N."/>
            <person name="Kharbatia N.M."/>
            <person name="Rupper R.R."/>
            <person name="Sharp A.R."/>
            <person name="Dally N."/>
            <person name="Boughton B.A."/>
            <person name="Woo Y.H."/>
            <person name="Gao G."/>
            <person name="Schijlen E.G.W.M."/>
            <person name="Guo X."/>
            <person name="Momin A.A."/>
            <person name="Negrao S."/>
            <person name="Al-Babili S."/>
            <person name="Gehring C."/>
            <person name="Roessner U."/>
            <person name="Jung C."/>
            <person name="Murphy K."/>
            <person name="Arold S.T."/>
            <person name="Gojobori T."/>
            <person name="van der Linden C.G."/>
            <person name="van Loo E.N."/>
            <person name="Jellen E.N."/>
            <person name="Maughan P.J."/>
            <person name="Tester M."/>
        </authorList>
    </citation>
    <scope>NUCLEOTIDE SEQUENCE [LARGE SCALE GENOMIC DNA]</scope>
    <source>
        <strain evidence="5">cv. PI 614886</strain>
    </source>
</reference>
<comment type="similarity">
    <text evidence="1">Belongs to the PPR family. PCMP-H subfamily.</text>
</comment>
<dbReference type="InterPro" id="IPR032867">
    <property type="entry name" value="DYW_dom"/>
</dbReference>
<evidence type="ECO:0000256" key="3">
    <source>
        <dbReference type="PROSITE-ProRule" id="PRU00708"/>
    </source>
</evidence>
<evidence type="ECO:0000256" key="2">
    <source>
        <dbReference type="ARBA" id="ARBA00022737"/>
    </source>
</evidence>
<dbReference type="GO" id="GO:0009451">
    <property type="term" value="P:RNA modification"/>
    <property type="evidence" value="ECO:0007669"/>
    <property type="project" value="InterPro"/>
</dbReference>
<dbReference type="Pfam" id="PF14432">
    <property type="entry name" value="DYW_deaminase"/>
    <property type="match status" value="1"/>
</dbReference>
<dbReference type="PANTHER" id="PTHR47926:SF400">
    <property type="entry name" value="PENTACOTRIPEPTIDE-REPEAT REGION OF PRORP DOMAIN-CONTAINING PROTEIN"/>
    <property type="match status" value="1"/>
</dbReference>
<feature type="repeat" description="PPR" evidence="3">
    <location>
        <begin position="52"/>
        <end position="86"/>
    </location>
</feature>
<name>A0A803L680_CHEQI</name>
<dbReference type="PANTHER" id="PTHR47926">
    <property type="entry name" value="PENTATRICOPEPTIDE REPEAT-CONTAINING PROTEIN"/>
    <property type="match status" value="1"/>
</dbReference>
<protein>
    <recommendedName>
        <fullName evidence="4">DYW domain-containing protein</fullName>
    </recommendedName>
</protein>
<dbReference type="InterPro" id="IPR046960">
    <property type="entry name" value="PPR_At4g14850-like_plant"/>
</dbReference>
<evidence type="ECO:0000313" key="6">
    <source>
        <dbReference type="Proteomes" id="UP000596660"/>
    </source>
</evidence>
<dbReference type="Pfam" id="PF01535">
    <property type="entry name" value="PPR"/>
    <property type="match status" value="6"/>
</dbReference>
<dbReference type="Pfam" id="PF20431">
    <property type="entry name" value="E_motif"/>
    <property type="match status" value="1"/>
</dbReference>
<dbReference type="EnsemblPlants" id="AUR62007369-RA">
    <property type="protein sequence ID" value="AUR62007369-RA:cds"/>
    <property type="gene ID" value="AUR62007369"/>
</dbReference>
<dbReference type="GO" id="GO:0008270">
    <property type="term" value="F:zinc ion binding"/>
    <property type="evidence" value="ECO:0007669"/>
    <property type="project" value="InterPro"/>
</dbReference>
<accession>A0A803L680</accession>
<keyword evidence="6" id="KW-1185">Reference proteome</keyword>
<reference evidence="5" key="2">
    <citation type="submission" date="2021-03" db="UniProtKB">
        <authorList>
            <consortium name="EnsemblPlants"/>
        </authorList>
    </citation>
    <scope>IDENTIFICATION</scope>
</reference>
<organism evidence="5 6">
    <name type="scientific">Chenopodium quinoa</name>
    <name type="common">Quinoa</name>
    <dbReference type="NCBI Taxonomy" id="63459"/>
    <lineage>
        <taxon>Eukaryota</taxon>
        <taxon>Viridiplantae</taxon>
        <taxon>Streptophyta</taxon>
        <taxon>Embryophyta</taxon>
        <taxon>Tracheophyta</taxon>
        <taxon>Spermatophyta</taxon>
        <taxon>Magnoliopsida</taxon>
        <taxon>eudicotyledons</taxon>
        <taxon>Gunneridae</taxon>
        <taxon>Pentapetalae</taxon>
        <taxon>Caryophyllales</taxon>
        <taxon>Chenopodiaceae</taxon>
        <taxon>Chenopodioideae</taxon>
        <taxon>Atripliceae</taxon>
        <taxon>Chenopodium</taxon>
    </lineage>
</organism>
<dbReference type="OMA" id="IHCALLR"/>
<dbReference type="FunFam" id="1.25.40.10:FF:000184">
    <property type="entry name" value="Pentatricopeptide repeat-containing protein, chloroplastic"/>
    <property type="match status" value="1"/>
</dbReference>